<proteinExistence type="predicted"/>
<dbReference type="EMBL" id="BAAASZ010000027">
    <property type="protein sequence ID" value="GAA2453046.1"/>
    <property type="molecule type" value="Genomic_DNA"/>
</dbReference>
<evidence type="ECO:0000256" key="1">
    <source>
        <dbReference type="SAM" id="MobiDB-lite"/>
    </source>
</evidence>
<reference evidence="2 3" key="1">
    <citation type="journal article" date="2019" name="Int. J. Syst. Evol. Microbiol.">
        <title>The Global Catalogue of Microorganisms (GCM) 10K type strain sequencing project: providing services to taxonomists for standard genome sequencing and annotation.</title>
        <authorList>
            <consortium name="The Broad Institute Genomics Platform"/>
            <consortium name="The Broad Institute Genome Sequencing Center for Infectious Disease"/>
            <person name="Wu L."/>
            <person name="Ma J."/>
        </authorList>
    </citation>
    <scope>NUCLEOTIDE SEQUENCE [LARGE SCALE GENOMIC DNA]</scope>
    <source>
        <strain evidence="2 3">JCM 6305</strain>
    </source>
</reference>
<dbReference type="RefSeq" id="WP_344325482.1">
    <property type="nucleotide sequence ID" value="NZ_BAAASZ010000027.1"/>
</dbReference>
<dbReference type="Proteomes" id="UP001501638">
    <property type="component" value="Unassembled WGS sequence"/>
</dbReference>
<protein>
    <submittedName>
        <fullName evidence="2">Uncharacterized protein</fullName>
    </submittedName>
</protein>
<evidence type="ECO:0000313" key="2">
    <source>
        <dbReference type="EMBL" id="GAA2453046.1"/>
    </source>
</evidence>
<organism evidence="2 3">
    <name type="scientific">Streptomyces macrosporus</name>
    <dbReference type="NCBI Taxonomy" id="44032"/>
    <lineage>
        <taxon>Bacteria</taxon>
        <taxon>Bacillati</taxon>
        <taxon>Actinomycetota</taxon>
        <taxon>Actinomycetes</taxon>
        <taxon>Kitasatosporales</taxon>
        <taxon>Streptomycetaceae</taxon>
        <taxon>Streptomyces</taxon>
    </lineage>
</organism>
<evidence type="ECO:0000313" key="3">
    <source>
        <dbReference type="Proteomes" id="UP001501638"/>
    </source>
</evidence>
<feature type="region of interest" description="Disordered" evidence="1">
    <location>
        <begin position="64"/>
        <end position="88"/>
    </location>
</feature>
<gene>
    <name evidence="2" type="ORF">GCM10010405_41070</name>
</gene>
<accession>A0ABN3K924</accession>
<comment type="caution">
    <text evidence="2">The sequence shown here is derived from an EMBL/GenBank/DDBJ whole genome shotgun (WGS) entry which is preliminary data.</text>
</comment>
<feature type="region of interest" description="Disordered" evidence="1">
    <location>
        <begin position="117"/>
        <end position="170"/>
    </location>
</feature>
<sequence>MAQRTAASPCRRRGARPGLRAVSRPGPRSGRRRAGAHPAGGAVGVLLAVVALLLGVLAPSVAAADGTPWVGGARGTPSAGDPVPPDTSLASLPHVVTAPCAAGCERPPLLYRDATGERHAAHPGGATLPGRAHLPRPAEGIRPSAAPPDVSGSLHTARHPGRAPPPPSGS</sequence>
<keyword evidence="3" id="KW-1185">Reference proteome</keyword>
<feature type="region of interest" description="Disordered" evidence="1">
    <location>
        <begin position="1"/>
        <end position="38"/>
    </location>
</feature>
<name>A0ABN3K924_9ACTN</name>